<dbReference type="OrthoDB" id="358393at2"/>
<name>A0A0R2NHZ4_9LACO</name>
<dbReference type="PATRIC" id="fig|480391.4.peg.146"/>
<keyword evidence="2" id="KW-1185">Reference proteome</keyword>
<comment type="caution">
    <text evidence="1">The sequence shown here is derived from an EMBL/GenBank/DDBJ whole genome shotgun (WGS) entry which is preliminary data.</text>
</comment>
<evidence type="ECO:0000313" key="1">
    <source>
        <dbReference type="EMBL" id="KRO25415.1"/>
    </source>
</evidence>
<proteinExistence type="predicted"/>
<dbReference type="Pfam" id="PF16161">
    <property type="entry name" value="DUF4867"/>
    <property type="match status" value="1"/>
</dbReference>
<dbReference type="Proteomes" id="UP000051249">
    <property type="component" value="Unassembled WGS sequence"/>
</dbReference>
<dbReference type="RefSeq" id="WP_057798861.1">
    <property type="nucleotide sequence ID" value="NZ_BJZZ01000009.1"/>
</dbReference>
<dbReference type="EMBL" id="JQCQ01000010">
    <property type="protein sequence ID" value="KRO25415.1"/>
    <property type="molecule type" value="Genomic_DNA"/>
</dbReference>
<gene>
    <name evidence="1" type="ORF">IV88_GL000144</name>
</gene>
<dbReference type="InterPro" id="IPR032358">
    <property type="entry name" value="DUF4867"/>
</dbReference>
<sequence length="221" mass="24940">MSKLDELKEKNKDLIIHSLDDSEFKKYGIVYSGYDLSELNKYMDKVSISDTNSYVVDNDKIEATKIIKDIERDIYAGMSVSAGECLGHCNSFSAIEFHQGSEVNITFTDVVMALGKRSDIENQEYNAEKHAELFFIPKGTVFEMYSDTLHYSPIEVEKSGFKAIVIVLQGTNQILPDHFKSSNRMVVKKNKFQLAHKTRTDKISQGILPGVLGKLIEVNSI</sequence>
<dbReference type="AlphaFoldDB" id="A0A0R2NHZ4"/>
<organism evidence="1 2">
    <name type="scientific">Pediococcus argentinicus</name>
    <dbReference type="NCBI Taxonomy" id="480391"/>
    <lineage>
        <taxon>Bacteria</taxon>
        <taxon>Bacillati</taxon>
        <taxon>Bacillota</taxon>
        <taxon>Bacilli</taxon>
        <taxon>Lactobacillales</taxon>
        <taxon>Lactobacillaceae</taxon>
        <taxon>Pediococcus</taxon>
    </lineage>
</organism>
<protein>
    <recommendedName>
        <fullName evidence="3">DUF4867 domain-containing protein</fullName>
    </recommendedName>
</protein>
<evidence type="ECO:0000313" key="2">
    <source>
        <dbReference type="Proteomes" id="UP000051249"/>
    </source>
</evidence>
<evidence type="ECO:0008006" key="3">
    <source>
        <dbReference type="Google" id="ProtNLM"/>
    </source>
</evidence>
<reference evidence="1 2" key="1">
    <citation type="journal article" date="2015" name="Genome Announc.">
        <title>Expanding the biotechnology potential of lactobacilli through comparative genomics of 213 strains and associated genera.</title>
        <authorList>
            <person name="Sun Z."/>
            <person name="Harris H.M."/>
            <person name="McCann A."/>
            <person name="Guo C."/>
            <person name="Argimon S."/>
            <person name="Zhang W."/>
            <person name="Yang X."/>
            <person name="Jeffery I.B."/>
            <person name="Cooney J.C."/>
            <person name="Kagawa T.F."/>
            <person name="Liu W."/>
            <person name="Song Y."/>
            <person name="Salvetti E."/>
            <person name="Wrobel A."/>
            <person name="Rasinkangas P."/>
            <person name="Parkhill J."/>
            <person name="Rea M.C."/>
            <person name="O'Sullivan O."/>
            <person name="Ritari J."/>
            <person name="Douillard F.P."/>
            <person name="Paul Ross R."/>
            <person name="Yang R."/>
            <person name="Briner A.E."/>
            <person name="Felis G.E."/>
            <person name="de Vos W.M."/>
            <person name="Barrangou R."/>
            <person name="Klaenhammer T.R."/>
            <person name="Caufield P.W."/>
            <person name="Cui Y."/>
            <person name="Zhang H."/>
            <person name="O'Toole P.W."/>
        </authorList>
    </citation>
    <scope>NUCLEOTIDE SEQUENCE [LARGE SCALE GENOMIC DNA]</scope>
    <source>
        <strain evidence="1 2">DSM 23026</strain>
    </source>
</reference>
<accession>A0A0R2NHZ4</accession>